<dbReference type="SUPFAM" id="SSF53098">
    <property type="entry name" value="Ribonuclease H-like"/>
    <property type="match status" value="1"/>
</dbReference>
<dbReference type="Pfam" id="PF07727">
    <property type="entry name" value="RVT_2"/>
    <property type="match status" value="1"/>
</dbReference>
<dbReference type="Proteomes" id="UP001229421">
    <property type="component" value="Unassembled WGS sequence"/>
</dbReference>
<keyword evidence="4" id="KW-0378">Hydrolase</keyword>
<dbReference type="EMBL" id="JAUHHV010000009">
    <property type="protein sequence ID" value="KAK1413456.1"/>
    <property type="molecule type" value="Genomic_DNA"/>
</dbReference>
<dbReference type="InterPro" id="IPR057670">
    <property type="entry name" value="SH3_retrovirus"/>
</dbReference>
<feature type="region of interest" description="Disordered" evidence="6">
    <location>
        <begin position="211"/>
        <end position="253"/>
    </location>
</feature>
<dbReference type="Pfam" id="PF13976">
    <property type="entry name" value="gag_pre-integrs"/>
    <property type="match status" value="1"/>
</dbReference>
<keyword evidence="1" id="KW-0645">Protease</keyword>
<dbReference type="GO" id="GO:0008270">
    <property type="term" value="F:zinc ion binding"/>
    <property type="evidence" value="ECO:0007669"/>
    <property type="project" value="UniProtKB-KW"/>
</dbReference>
<evidence type="ECO:0000313" key="9">
    <source>
        <dbReference type="EMBL" id="KAK1413456.1"/>
    </source>
</evidence>
<name>A0AAD8K362_TARER</name>
<keyword evidence="5" id="KW-0863">Zinc-finger</keyword>
<dbReference type="CDD" id="cd09272">
    <property type="entry name" value="RNase_HI_RT_Ty1"/>
    <property type="match status" value="1"/>
</dbReference>
<evidence type="ECO:0000256" key="5">
    <source>
        <dbReference type="PROSITE-ProRule" id="PRU00047"/>
    </source>
</evidence>
<feature type="domain" description="CCHC-type" evidence="7">
    <location>
        <begin position="265"/>
        <end position="278"/>
    </location>
</feature>
<evidence type="ECO:0000259" key="7">
    <source>
        <dbReference type="PROSITE" id="PS50158"/>
    </source>
</evidence>
<organism evidence="9 10">
    <name type="scientific">Tagetes erecta</name>
    <name type="common">African marigold</name>
    <dbReference type="NCBI Taxonomy" id="13708"/>
    <lineage>
        <taxon>Eukaryota</taxon>
        <taxon>Viridiplantae</taxon>
        <taxon>Streptophyta</taxon>
        <taxon>Embryophyta</taxon>
        <taxon>Tracheophyta</taxon>
        <taxon>Spermatophyta</taxon>
        <taxon>Magnoliopsida</taxon>
        <taxon>eudicotyledons</taxon>
        <taxon>Gunneridae</taxon>
        <taxon>Pentapetalae</taxon>
        <taxon>asterids</taxon>
        <taxon>campanulids</taxon>
        <taxon>Asterales</taxon>
        <taxon>Asteraceae</taxon>
        <taxon>Asteroideae</taxon>
        <taxon>Heliantheae alliance</taxon>
        <taxon>Tageteae</taxon>
        <taxon>Tagetes</taxon>
    </lineage>
</organism>
<dbReference type="InterPro" id="IPR012337">
    <property type="entry name" value="RNaseH-like_sf"/>
</dbReference>
<dbReference type="Gene3D" id="4.10.60.10">
    <property type="entry name" value="Zinc finger, CCHC-type"/>
    <property type="match status" value="1"/>
</dbReference>
<dbReference type="PROSITE" id="PS50158">
    <property type="entry name" value="ZF_CCHC"/>
    <property type="match status" value="1"/>
</dbReference>
<dbReference type="PROSITE" id="PS50994">
    <property type="entry name" value="INTEGRASE"/>
    <property type="match status" value="1"/>
</dbReference>
<evidence type="ECO:0000256" key="3">
    <source>
        <dbReference type="ARBA" id="ARBA00022750"/>
    </source>
</evidence>
<dbReference type="Pfam" id="PF00665">
    <property type="entry name" value="rve"/>
    <property type="match status" value="1"/>
</dbReference>
<sequence>MAELSVIGGIEKLNHTNYKTWATCIKSYLQGQDLWNVVNGNDTRMPINDINGSQGKWQIKAGKAMFVLKTTIDRDLIDHIQDVEYPKQAWETIETLFSKKNDARLQMLEAELMKTSQGDMSIPQFFRKVKSLCKEISDLDDQSKISETRMKRLIICGLKPEYRSFVAAIQGWPTQPSLTEFENLLAGQEALAKQLAGVSIKPEEEKALYAEKGKGHGTGKPWQNRSKGQPWKKEDRRGKTGQRSQVESEKEKKNNFKGKRFAYNCYNCGKRGHMAKDCWQPKVEGNSATVTDDEPWEVEAMVAQTMEAHAFTATTEPKSSKIGDWIIDSGCSNHMTGEKEKLGNLKRYDGNHVVVIADGSRHQIANTGDVRFPTGKDQKEFIMKDVFHVPGMKKNLFSVPQVTATGRYVLFGPEDVRVFEKFETTSVPVLTGKRNDTVYVLSAESAYVNKAKTNQTAELWHARLSHVGYDRLELMMKKELVRGLPTFEINRQVVCAGCQYGKAHQQPFEDSTYKATAPLEMIHSDVFGPVSHPSISGLRYMVTFIDDFSRYTWVEFMKEKSEVFEKFKLFKLEAERMTGYKIKCLRSDNGGEYLARAFDTYLKENKIRRQLTCANTPQQNGVSERKNRHLGETCRSIMHSKNIPGRFWAEAMKTGAYVINRLPPQKQGYVSPYEKLFNRRPNVTHLRVFGCVCYVFVPNQLRNKMEKKAIRCIFAGYDEQKKGWRCCDPTTNRCYVSRDVVFDENSSWWSETKEQLPDTEVIKEKLKTSEVALPLEEMEINTVVEDEPESSNTHQEGASDQRSQPWQTGSNSAGQNGRSNSPIQGPRRSGRVSKPNPKYTVNVAVTENMETEPENFEEASMKSEWHHAMKEEFEALKRNETWALVPKPSDVKPVSCKWVYKLKHKPDGSVDRYKARLVARGFSQQYGIDYEDTFSPVAKLATIRVILALATSNRWELSQMDVKNAFLYGDLDHTIYMEQPRGFESLDHPSYVCKLQKAIYGLKQSSRAWFGKIGEFLQHNDFTMSKADASLFVRKRGSKVVIVLVYVDDMIITGNDQEGIEQLKQNLSVRFYMKDLGRLKHFLGLELQYEKENVILHQRRYCIKLLDRFGMLNCKPIETPMDNTVKLYADKGKELDDPTMYRKIIGGLIYLTLTRPDIAFEVGVLSRYMQSPRKPHLDAVRRVLRYVKGTLGLGISFKRGEKLNLVGYCDADYAGDLDTRRSTTGYVFKMGSSAVVWCSKRQPTVSLSTTEAEYRAAAMATQEMVWLKLLLSDLKQEVDEKVELFCDNMSSIYLANNPTFHARSKHIEVHYHFVREKVLEDKVDLKYVNTHHQVADVFTKSLPSVKLKEFREAMNMKMVDIEGEY</sequence>
<dbReference type="GO" id="GO:0003676">
    <property type="term" value="F:nucleic acid binding"/>
    <property type="evidence" value="ECO:0007669"/>
    <property type="project" value="InterPro"/>
</dbReference>
<dbReference type="InterPro" id="IPR036397">
    <property type="entry name" value="RNaseH_sf"/>
</dbReference>
<dbReference type="GO" id="GO:0006508">
    <property type="term" value="P:proteolysis"/>
    <property type="evidence" value="ECO:0007669"/>
    <property type="project" value="UniProtKB-KW"/>
</dbReference>
<dbReference type="SMART" id="SM00343">
    <property type="entry name" value="ZnF_C2HC"/>
    <property type="match status" value="1"/>
</dbReference>
<gene>
    <name evidence="9" type="ORF">QVD17_35229</name>
</gene>
<dbReference type="InterPro" id="IPR043502">
    <property type="entry name" value="DNA/RNA_pol_sf"/>
</dbReference>
<keyword evidence="3" id="KW-0064">Aspartyl protease</keyword>
<dbReference type="PANTHER" id="PTHR42648:SF18">
    <property type="entry name" value="RETROTRANSPOSON, UNCLASSIFIED-LIKE PROTEIN"/>
    <property type="match status" value="1"/>
</dbReference>
<dbReference type="Pfam" id="PF14223">
    <property type="entry name" value="Retrotran_gag_2"/>
    <property type="match status" value="1"/>
</dbReference>
<protein>
    <recommendedName>
        <fullName evidence="11">Polyprotein</fullName>
    </recommendedName>
</protein>
<dbReference type="Pfam" id="PF00098">
    <property type="entry name" value="zf-CCHC"/>
    <property type="match status" value="1"/>
</dbReference>
<dbReference type="GO" id="GO:0015074">
    <property type="term" value="P:DNA integration"/>
    <property type="evidence" value="ECO:0007669"/>
    <property type="project" value="InterPro"/>
</dbReference>
<dbReference type="Pfam" id="PF22936">
    <property type="entry name" value="Pol_BBD"/>
    <property type="match status" value="1"/>
</dbReference>
<proteinExistence type="predicted"/>
<feature type="domain" description="Integrase catalytic" evidence="8">
    <location>
        <begin position="514"/>
        <end position="680"/>
    </location>
</feature>
<reference evidence="9" key="1">
    <citation type="journal article" date="2023" name="bioRxiv">
        <title>Improved chromosome-level genome assembly for marigold (Tagetes erecta).</title>
        <authorList>
            <person name="Jiang F."/>
            <person name="Yuan L."/>
            <person name="Wang S."/>
            <person name="Wang H."/>
            <person name="Xu D."/>
            <person name="Wang A."/>
            <person name="Fan W."/>
        </authorList>
    </citation>
    <scope>NUCLEOTIDE SEQUENCE</scope>
    <source>
        <strain evidence="9">WSJ</strain>
        <tissue evidence="9">Leaf</tissue>
    </source>
</reference>
<dbReference type="InterPro" id="IPR054722">
    <property type="entry name" value="PolX-like_BBD"/>
</dbReference>
<dbReference type="Pfam" id="PF25597">
    <property type="entry name" value="SH3_retrovirus"/>
    <property type="match status" value="1"/>
</dbReference>
<dbReference type="InterPro" id="IPR025724">
    <property type="entry name" value="GAG-pre-integrase_dom"/>
</dbReference>
<keyword evidence="2" id="KW-0479">Metal-binding</keyword>
<dbReference type="SUPFAM" id="SSF56672">
    <property type="entry name" value="DNA/RNA polymerases"/>
    <property type="match status" value="1"/>
</dbReference>
<dbReference type="PANTHER" id="PTHR42648">
    <property type="entry name" value="TRANSPOSASE, PUTATIVE-RELATED"/>
    <property type="match status" value="1"/>
</dbReference>
<keyword evidence="10" id="KW-1185">Reference proteome</keyword>
<feature type="compositionally biased region" description="Polar residues" evidence="6">
    <location>
        <begin position="790"/>
        <end position="823"/>
    </location>
</feature>
<evidence type="ECO:0008006" key="11">
    <source>
        <dbReference type="Google" id="ProtNLM"/>
    </source>
</evidence>
<dbReference type="InterPro" id="IPR001878">
    <property type="entry name" value="Znf_CCHC"/>
</dbReference>
<dbReference type="InterPro" id="IPR013103">
    <property type="entry name" value="RVT_2"/>
</dbReference>
<evidence type="ECO:0000313" key="10">
    <source>
        <dbReference type="Proteomes" id="UP001229421"/>
    </source>
</evidence>
<dbReference type="InterPro" id="IPR039537">
    <property type="entry name" value="Retrotran_Ty1/copia-like"/>
</dbReference>
<evidence type="ECO:0000256" key="1">
    <source>
        <dbReference type="ARBA" id="ARBA00022670"/>
    </source>
</evidence>
<evidence type="ECO:0000256" key="2">
    <source>
        <dbReference type="ARBA" id="ARBA00022723"/>
    </source>
</evidence>
<dbReference type="InterPro" id="IPR001584">
    <property type="entry name" value="Integrase_cat-core"/>
</dbReference>
<dbReference type="Gene3D" id="3.30.420.10">
    <property type="entry name" value="Ribonuclease H-like superfamily/Ribonuclease H"/>
    <property type="match status" value="1"/>
</dbReference>
<dbReference type="GO" id="GO:0004190">
    <property type="term" value="F:aspartic-type endopeptidase activity"/>
    <property type="evidence" value="ECO:0007669"/>
    <property type="project" value="UniProtKB-KW"/>
</dbReference>
<keyword evidence="5" id="KW-0862">Zinc</keyword>
<evidence type="ECO:0000259" key="8">
    <source>
        <dbReference type="PROSITE" id="PS50994"/>
    </source>
</evidence>
<comment type="caution">
    <text evidence="9">The sequence shown here is derived from an EMBL/GenBank/DDBJ whole genome shotgun (WGS) entry which is preliminary data.</text>
</comment>
<evidence type="ECO:0000256" key="6">
    <source>
        <dbReference type="SAM" id="MobiDB-lite"/>
    </source>
</evidence>
<dbReference type="SUPFAM" id="SSF57756">
    <property type="entry name" value="Retrovirus zinc finger-like domains"/>
    <property type="match status" value="1"/>
</dbReference>
<accession>A0AAD8K362</accession>
<dbReference type="InterPro" id="IPR036875">
    <property type="entry name" value="Znf_CCHC_sf"/>
</dbReference>
<feature type="region of interest" description="Disordered" evidence="6">
    <location>
        <begin position="785"/>
        <end position="838"/>
    </location>
</feature>
<evidence type="ECO:0000256" key="4">
    <source>
        <dbReference type="ARBA" id="ARBA00022801"/>
    </source>
</evidence>